<organism evidence="1 2">
    <name type="scientific">Oceanicella actignis</name>
    <dbReference type="NCBI Taxonomy" id="1189325"/>
    <lineage>
        <taxon>Bacteria</taxon>
        <taxon>Pseudomonadati</taxon>
        <taxon>Pseudomonadota</taxon>
        <taxon>Alphaproteobacteria</taxon>
        <taxon>Rhodobacterales</taxon>
        <taxon>Paracoccaceae</taxon>
        <taxon>Oceanicella</taxon>
    </lineage>
</organism>
<reference evidence="1 2" key="1">
    <citation type="submission" date="2016-12" db="EMBL/GenBank/DDBJ databases">
        <authorList>
            <person name="Song W.-J."/>
            <person name="Kurnit D.M."/>
        </authorList>
    </citation>
    <scope>NUCLEOTIDE SEQUENCE [LARGE SCALE GENOMIC DNA]</scope>
    <source>
        <strain evidence="1 2">CGMCC 1.10808</strain>
    </source>
</reference>
<dbReference type="Proteomes" id="UP000184066">
    <property type="component" value="Unassembled WGS sequence"/>
</dbReference>
<proteinExistence type="predicted"/>
<protein>
    <submittedName>
        <fullName evidence="1">Uncharacterized protein</fullName>
    </submittedName>
</protein>
<evidence type="ECO:0000313" key="1">
    <source>
        <dbReference type="EMBL" id="SHN76866.1"/>
    </source>
</evidence>
<dbReference type="STRING" id="1189325.SAMN04488119_101409"/>
<accession>A0A1M7U1L4</accession>
<keyword evidence="2" id="KW-1185">Reference proteome</keyword>
<dbReference type="AlphaFoldDB" id="A0A1M7U1L4"/>
<sequence length="59" mass="6603">MDQKPLSAQEYANARRAVEARIALHKARFEAAAARGDFETMRKAGGTLYRLRRALARLG</sequence>
<evidence type="ECO:0000313" key="2">
    <source>
        <dbReference type="Proteomes" id="UP000184066"/>
    </source>
</evidence>
<gene>
    <name evidence="1" type="ORF">SAMN05216200_11413</name>
</gene>
<dbReference type="EMBL" id="FRDL01000014">
    <property type="protein sequence ID" value="SHN76866.1"/>
    <property type="molecule type" value="Genomic_DNA"/>
</dbReference>
<name>A0A1M7U1L4_9RHOB</name>